<organism evidence="7 8">
    <name type="scientific">Chenopodium quinoa</name>
    <name type="common">Quinoa</name>
    <dbReference type="NCBI Taxonomy" id="63459"/>
    <lineage>
        <taxon>Eukaryota</taxon>
        <taxon>Viridiplantae</taxon>
        <taxon>Streptophyta</taxon>
        <taxon>Embryophyta</taxon>
        <taxon>Tracheophyta</taxon>
        <taxon>Spermatophyta</taxon>
        <taxon>Magnoliopsida</taxon>
        <taxon>eudicotyledons</taxon>
        <taxon>Gunneridae</taxon>
        <taxon>Pentapetalae</taxon>
        <taxon>Caryophyllales</taxon>
        <taxon>Chenopodiaceae</taxon>
        <taxon>Chenopodioideae</taxon>
        <taxon>Atripliceae</taxon>
        <taxon>Chenopodium</taxon>
    </lineage>
</organism>
<feature type="chain" id="PRO_5031183694" evidence="3">
    <location>
        <begin position="26"/>
        <end position="813"/>
    </location>
</feature>
<dbReference type="Gramene" id="AUR62001968-RA">
    <property type="protein sequence ID" value="AUR62001968-RA:cds"/>
    <property type="gene ID" value="AUR62001968"/>
</dbReference>
<dbReference type="AlphaFoldDB" id="A0A803KSG0"/>
<dbReference type="InterPro" id="IPR045087">
    <property type="entry name" value="Cu-oxidase_fam"/>
</dbReference>
<evidence type="ECO:0000259" key="4">
    <source>
        <dbReference type="Pfam" id="PF00394"/>
    </source>
</evidence>
<reference evidence="7" key="1">
    <citation type="journal article" date="2017" name="Nature">
        <title>The genome of Chenopodium quinoa.</title>
        <authorList>
            <person name="Jarvis D.E."/>
            <person name="Ho Y.S."/>
            <person name="Lightfoot D.J."/>
            <person name="Schmoeckel S.M."/>
            <person name="Li B."/>
            <person name="Borm T.J.A."/>
            <person name="Ohyanagi H."/>
            <person name="Mineta K."/>
            <person name="Michell C.T."/>
            <person name="Saber N."/>
            <person name="Kharbatia N.M."/>
            <person name="Rupper R.R."/>
            <person name="Sharp A.R."/>
            <person name="Dally N."/>
            <person name="Boughton B.A."/>
            <person name="Woo Y.H."/>
            <person name="Gao G."/>
            <person name="Schijlen E.G.W.M."/>
            <person name="Guo X."/>
            <person name="Momin A.A."/>
            <person name="Negrao S."/>
            <person name="Al-Babili S."/>
            <person name="Gehring C."/>
            <person name="Roessner U."/>
            <person name="Jung C."/>
            <person name="Murphy K."/>
            <person name="Arold S.T."/>
            <person name="Gojobori T."/>
            <person name="van der Linden C.G."/>
            <person name="van Loo E.N."/>
            <person name="Jellen E.N."/>
            <person name="Maughan P.J."/>
            <person name="Tester M."/>
        </authorList>
    </citation>
    <scope>NUCLEOTIDE SEQUENCE [LARGE SCALE GENOMIC DNA]</scope>
    <source>
        <strain evidence="7">cv. PI 614886</strain>
    </source>
</reference>
<evidence type="ECO:0000313" key="7">
    <source>
        <dbReference type="EnsemblPlants" id="AUR62001968-RA:cds"/>
    </source>
</evidence>
<accession>A0A803KSG0</accession>
<dbReference type="InterPro" id="IPR011707">
    <property type="entry name" value="Cu-oxidase-like_N"/>
</dbReference>
<keyword evidence="3" id="KW-0732">Signal</keyword>
<evidence type="ECO:0000313" key="8">
    <source>
        <dbReference type="Proteomes" id="UP000596660"/>
    </source>
</evidence>
<evidence type="ECO:0000256" key="3">
    <source>
        <dbReference type="SAM" id="SignalP"/>
    </source>
</evidence>
<dbReference type="Gene3D" id="2.60.40.420">
    <property type="entry name" value="Cupredoxins - blue copper proteins"/>
    <property type="match status" value="6"/>
</dbReference>
<evidence type="ECO:0000256" key="2">
    <source>
        <dbReference type="ARBA" id="ARBA00023180"/>
    </source>
</evidence>
<dbReference type="PANTHER" id="PTHR11709">
    <property type="entry name" value="MULTI-COPPER OXIDASE"/>
    <property type="match status" value="1"/>
</dbReference>
<dbReference type="CDD" id="cd13846">
    <property type="entry name" value="CuRO_1_AAO_like_1"/>
    <property type="match status" value="1"/>
</dbReference>
<evidence type="ECO:0000259" key="6">
    <source>
        <dbReference type="Pfam" id="PF07732"/>
    </source>
</evidence>
<evidence type="ECO:0000256" key="1">
    <source>
        <dbReference type="ARBA" id="ARBA00010609"/>
    </source>
</evidence>
<dbReference type="Pfam" id="PF07732">
    <property type="entry name" value="Cu-oxidase_3"/>
    <property type="match status" value="1"/>
</dbReference>
<feature type="domain" description="Plastocyanin-like" evidence="4">
    <location>
        <begin position="162"/>
        <end position="298"/>
    </location>
</feature>
<dbReference type="Pfam" id="PF07731">
    <property type="entry name" value="Cu-oxidase_2"/>
    <property type="match status" value="1"/>
</dbReference>
<keyword evidence="2" id="KW-0325">Glycoprotein</keyword>
<dbReference type="InterPro" id="IPR011706">
    <property type="entry name" value="Cu-oxidase_C"/>
</dbReference>
<dbReference type="PANTHER" id="PTHR11709:SF115">
    <property type="entry name" value="OS07G0119400 PROTEIN"/>
    <property type="match status" value="1"/>
</dbReference>
<reference evidence="7" key="2">
    <citation type="submission" date="2021-03" db="UniProtKB">
        <authorList>
            <consortium name="EnsemblPlants"/>
        </authorList>
    </citation>
    <scope>IDENTIFICATION</scope>
</reference>
<dbReference type="OMA" id="DKICECT"/>
<feature type="domain" description="Plastocyanin-like" evidence="6">
    <location>
        <begin position="36"/>
        <end position="149"/>
    </location>
</feature>
<protein>
    <submittedName>
        <fullName evidence="7">Uncharacterized protein</fullName>
    </submittedName>
</protein>
<dbReference type="SUPFAM" id="SSF49503">
    <property type="entry name" value="Cupredoxins"/>
    <property type="match status" value="6"/>
</dbReference>
<dbReference type="FunFam" id="2.60.40.420:FF:000012">
    <property type="entry name" value="Monocopper oxidase-like protein"/>
    <property type="match status" value="1"/>
</dbReference>
<sequence length="813" mass="90073">MERRSLINITLFGIVALLSISIAKADDPYKFFTWTVTYGNIAPLGVPQQVILINGQFPGPKLDCVTNDNIVLNVINKLNEPFLLTWNGIKQRKNSWQDGVLGTNCPIPPNKNFTYIFQPKDQIGSYTYFPSTGLHRAAGGFGALNVYSRPRIPVPYADPAGDFTLLIGDWFKTSYKTLQQSLDAGKVLPFPDGLLINGQQTRSTFTGEQGKTYKFRVSNVGLVTTLNFRIQGHKLKVVEVEGSNVIQNVYYSVDVHVGQSLSILVTLDQAPKDYYIVASTRFTRTVLTATGALHYSNSASQVSGPLPAAPAGGFHWSLQQARTFRWNLTANAARPNPQGSFHYGTIPISKTFVLANSAPLINGKQRYAVNQVSFIYPDTPLKLADYFNIPGVFSLNSIQSSPSEGATRLGTSVLGATHHDFIEVVFQNDENAMQSWHLDGYDFWVVGFGTGKWSQASRKNYNLKDALTRHTTQVYPNSWTAILVSLDNQGMWNLRNGIWQRKNSWQDGVLGTNCPIPPGQNYTYKMQVKDQIGTYMYFPSTLMHRASGGFGSINVYKRSVIAIPYPEPDGEHSFLVGDWYKTDHKVLQNRLDNGDAMPMPDGLLINGLQNFSTDRVYTVEAGKTYLFRVANVGIMTSINFRIQGHTMKLVETYIVASTRFTRPTLTTTATLHYDGSNTTVSGPVPSPPAFEVHGSMKQARSLRRNLTANAARPNPQGSFRYGEINITRTLVLANSAEKINGKLQYGVNGVSYVNPTTPLKLADYYNIPGVFDINTSRDSPTPSPMVQGTTVYGLALHDFVEIVFQNNEATTQS</sequence>
<dbReference type="GO" id="GO:0016491">
    <property type="term" value="F:oxidoreductase activity"/>
    <property type="evidence" value="ECO:0007669"/>
    <property type="project" value="InterPro"/>
</dbReference>
<dbReference type="GO" id="GO:0005507">
    <property type="term" value="F:copper ion binding"/>
    <property type="evidence" value="ECO:0007669"/>
    <property type="project" value="InterPro"/>
</dbReference>
<evidence type="ECO:0000259" key="5">
    <source>
        <dbReference type="Pfam" id="PF07731"/>
    </source>
</evidence>
<feature type="domain" description="Plastocyanin-like" evidence="5">
    <location>
        <begin position="378"/>
        <end position="499"/>
    </location>
</feature>
<feature type="signal peptide" evidence="3">
    <location>
        <begin position="1"/>
        <end position="25"/>
    </location>
</feature>
<name>A0A803KSG0_CHEQI</name>
<comment type="similarity">
    <text evidence="1">Belongs to the multicopper oxidase family.</text>
</comment>
<keyword evidence="8" id="KW-1185">Reference proteome</keyword>
<proteinExistence type="inferred from homology"/>
<feature type="domain" description="Plastocyanin-like" evidence="4">
    <location>
        <begin position="572"/>
        <end position="654"/>
    </location>
</feature>
<dbReference type="Pfam" id="PF00394">
    <property type="entry name" value="Cu-oxidase"/>
    <property type="match status" value="2"/>
</dbReference>
<dbReference type="EnsemblPlants" id="AUR62001968-RA">
    <property type="protein sequence ID" value="AUR62001968-RA:cds"/>
    <property type="gene ID" value="AUR62001968"/>
</dbReference>
<dbReference type="InterPro" id="IPR008972">
    <property type="entry name" value="Cupredoxin"/>
</dbReference>
<dbReference type="InterPro" id="IPR001117">
    <property type="entry name" value="Cu-oxidase_2nd"/>
</dbReference>
<dbReference type="Proteomes" id="UP000596660">
    <property type="component" value="Unplaced"/>
</dbReference>
<dbReference type="InterPro" id="IPR034273">
    <property type="entry name" value="CuRO_1_AAO-like"/>
</dbReference>